<name>A0AA35PN12_9SAUR</name>
<dbReference type="EMBL" id="OX395139">
    <property type="protein sequence ID" value="CAI5791875.1"/>
    <property type="molecule type" value="Genomic_DNA"/>
</dbReference>
<dbReference type="AlphaFoldDB" id="A0AA35PN12"/>
<reference evidence="1" key="1">
    <citation type="submission" date="2022-12" db="EMBL/GenBank/DDBJ databases">
        <authorList>
            <person name="Alioto T."/>
            <person name="Alioto T."/>
            <person name="Gomez Garrido J."/>
        </authorList>
    </citation>
    <scope>NUCLEOTIDE SEQUENCE</scope>
</reference>
<sequence length="74" mass="8362">MGREEEAAALGKRRASWSCASARALLLRAGRRCRSFSAPPRSSESTKRSIFRRWCVRRLKITEALLLQGRKTVG</sequence>
<gene>
    <name evidence="1" type="ORF">PODLI_1B017614</name>
</gene>
<evidence type="ECO:0000313" key="1">
    <source>
        <dbReference type="EMBL" id="CAI5791875.1"/>
    </source>
</evidence>
<accession>A0AA35PN12</accession>
<keyword evidence="2" id="KW-1185">Reference proteome</keyword>
<organism evidence="1 2">
    <name type="scientific">Podarcis lilfordi</name>
    <name type="common">Lilford's wall lizard</name>
    <dbReference type="NCBI Taxonomy" id="74358"/>
    <lineage>
        <taxon>Eukaryota</taxon>
        <taxon>Metazoa</taxon>
        <taxon>Chordata</taxon>
        <taxon>Craniata</taxon>
        <taxon>Vertebrata</taxon>
        <taxon>Euteleostomi</taxon>
        <taxon>Lepidosauria</taxon>
        <taxon>Squamata</taxon>
        <taxon>Bifurcata</taxon>
        <taxon>Unidentata</taxon>
        <taxon>Episquamata</taxon>
        <taxon>Laterata</taxon>
        <taxon>Lacertibaenia</taxon>
        <taxon>Lacertidae</taxon>
        <taxon>Podarcis</taxon>
    </lineage>
</organism>
<proteinExistence type="predicted"/>
<dbReference type="Proteomes" id="UP001178461">
    <property type="component" value="Chromosome 14"/>
</dbReference>
<evidence type="ECO:0000313" key="2">
    <source>
        <dbReference type="Proteomes" id="UP001178461"/>
    </source>
</evidence>
<protein>
    <submittedName>
        <fullName evidence="1">Uncharacterized protein</fullName>
    </submittedName>
</protein>